<dbReference type="Proteomes" id="UP000276133">
    <property type="component" value="Unassembled WGS sequence"/>
</dbReference>
<organism evidence="2 3">
    <name type="scientific">Brachionus plicatilis</name>
    <name type="common">Marine rotifer</name>
    <name type="synonym">Brachionus muelleri</name>
    <dbReference type="NCBI Taxonomy" id="10195"/>
    <lineage>
        <taxon>Eukaryota</taxon>
        <taxon>Metazoa</taxon>
        <taxon>Spiralia</taxon>
        <taxon>Gnathifera</taxon>
        <taxon>Rotifera</taxon>
        <taxon>Eurotatoria</taxon>
        <taxon>Monogononta</taxon>
        <taxon>Pseudotrocha</taxon>
        <taxon>Ploima</taxon>
        <taxon>Brachionidae</taxon>
        <taxon>Brachionus</taxon>
    </lineage>
</organism>
<accession>A0A3M7Q361</accession>
<protein>
    <submittedName>
        <fullName evidence="2">Uncharacterized protein</fullName>
    </submittedName>
</protein>
<sequence>MLTPYHDDDEEVESKEDEDELDPGNVVNNVTLQEIEANETQFKDPHIENLYKWLRDGHRPDKCERKPMETFVYWSSYHPYTRQPIVPIQASKPTHYLGYFGPTAGYGKSFRLYPGNHLPFLEIC</sequence>
<dbReference type="EMBL" id="REGN01007647">
    <property type="protein sequence ID" value="RNA05654.1"/>
    <property type="molecule type" value="Genomic_DNA"/>
</dbReference>
<proteinExistence type="predicted"/>
<evidence type="ECO:0000313" key="3">
    <source>
        <dbReference type="Proteomes" id="UP000276133"/>
    </source>
</evidence>
<name>A0A3M7Q361_BRAPC</name>
<evidence type="ECO:0000256" key="1">
    <source>
        <dbReference type="SAM" id="MobiDB-lite"/>
    </source>
</evidence>
<evidence type="ECO:0000313" key="2">
    <source>
        <dbReference type="EMBL" id="RNA05654.1"/>
    </source>
</evidence>
<comment type="caution">
    <text evidence="2">The sequence shown here is derived from an EMBL/GenBank/DDBJ whole genome shotgun (WGS) entry which is preliminary data.</text>
</comment>
<reference evidence="2 3" key="1">
    <citation type="journal article" date="2018" name="Sci. Rep.">
        <title>Genomic signatures of local adaptation to the degree of environmental predictability in rotifers.</title>
        <authorList>
            <person name="Franch-Gras L."/>
            <person name="Hahn C."/>
            <person name="Garcia-Roger E.M."/>
            <person name="Carmona M.J."/>
            <person name="Serra M."/>
            <person name="Gomez A."/>
        </authorList>
    </citation>
    <scope>NUCLEOTIDE SEQUENCE [LARGE SCALE GENOMIC DNA]</scope>
    <source>
        <strain evidence="2">HYR1</strain>
    </source>
</reference>
<gene>
    <name evidence="2" type="ORF">BpHYR1_015713</name>
</gene>
<feature type="compositionally biased region" description="Acidic residues" evidence="1">
    <location>
        <begin position="7"/>
        <end position="22"/>
    </location>
</feature>
<dbReference type="AlphaFoldDB" id="A0A3M7Q361"/>
<feature type="region of interest" description="Disordered" evidence="1">
    <location>
        <begin position="1"/>
        <end position="25"/>
    </location>
</feature>
<keyword evidence="3" id="KW-1185">Reference proteome</keyword>